<dbReference type="RefSeq" id="WP_175164861.1">
    <property type="nucleotide sequence ID" value="NZ_CADIKI010000020.1"/>
</dbReference>
<gene>
    <name evidence="2" type="ORF">LMG27177_05681</name>
</gene>
<dbReference type="EMBL" id="CADIKI010000020">
    <property type="protein sequence ID" value="CAB3804576.1"/>
    <property type="molecule type" value="Genomic_DNA"/>
</dbReference>
<dbReference type="Proteomes" id="UP000494252">
    <property type="component" value="Unassembled WGS sequence"/>
</dbReference>
<evidence type="ECO:0000313" key="2">
    <source>
        <dbReference type="EMBL" id="CAB3804576.1"/>
    </source>
</evidence>
<proteinExistence type="predicted"/>
<organism evidence="2 3">
    <name type="scientific">Paraburkholderia fynbosensis</name>
    <dbReference type="NCBI Taxonomy" id="1200993"/>
    <lineage>
        <taxon>Bacteria</taxon>
        <taxon>Pseudomonadati</taxon>
        <taxon>Pseudomonadota</taxon>
        <taxon>Betaproteobacteria</taxon>
        <taxon>Burkholderiales</taxon>
        <taxon>Burkholderiaceae</taxon>
        <taxon>Paraburkholderia</taxon>
    </lineage>
</organism>
<protein>
    <recommendedName>
        <fullName evidence="4">Asparagine synthetase domain-containing protein</fullName>
    </recommendedName>
</protein>
<feature type="region of interest" description="Disordered" evidence="1">
    <location>
        <begin position="605"/>
        <end position="628"/>
    </location>
</feature>
<sequence length="628" mass="70136">MGSFYPAGNTFPDYLIRVKKASTCNVERGDRPKILAFSGLASVDGVLVDSEDRLGATPSFRHHGQLPTYGCFFTVVARAGEVLILNDLFGLCPIYLAHFDTGCLISNRSHLIAIAMSIMHIKRQPDIETIWTQLSSNHRLFLHPYSRNTVLDGLRICRADSYLRISDNGTVSEVLKPEFKVGNHGRVAYQELIQRGAEEIAQNVRAAVRSKRFNHRILDLSGGRDSRITFASAFRNGQLHSCHTRVEKTDYANDFELGAVISNQFGAQLDTGDGHPRFSKGSAFVLGFWRSAKAGVHHRVGASNWPTLWGNTKTVRLNGGCGEVYRDLWREEHILDEVRSAASFDNMCIPPWSRAARHVARQSLLRAFSMEKGETLEDRVGNHYVSFLNRFHFGLPYYNEWYGYIPFSPLQSSALFAASRLLTAESRTHATVLTDITQLLAPALASFPYAGKNRSASVPNGFAAHLDTDATRVAIRACEYAASARTESHHAASHQVDTLESNQTIAHVLRDQGMRALDRIREAVPDLRSSLDTQFDRYYDYLWQSSMRHAMALASKLLSVFDLCLDDASDMVSPEDSGARTTSLNASLRLKAHYGLAEIWGIDTEADRKPERTNSDKPDARVRFDDSS</sequence>
<evidence type="ECO:0000313" key="3">
    <source>
        <dbReference type="Proteomes" id="UP000494252"/>
    </source>
</evidence>
<evidence type="ECO:0008006" key="4">
    <source>
        <dbReference type="Google" id="ProtNLM"/>
    </source>
</evidence>
<evidence type="ECO:0000256" key="1">
    <source>
        <dbReference type="SAM" id="MobiDB-lite"/>
    </source>
</evidence>
<accession>A0A6J5GRW8</accession>
<keyword evidence="3" id="KW-1185">Reference proteome</keyword>
<name>A0A6J5GRW8_9BURK</name>
<dbReference type="AlphaFoldDB" id="A0A6J5GRW8"/>
<reference evidence="2 3" key="1">
    <citation type="submission" date="2020-04" db="EMBL/GenBank/DDBJ databases">
        <authorList>
            <person name="De Canck E."/>
        </authorList>
    </citation>
    <scope>NUCLEOTIDE SEQUENCE [LARGE SCALE GENOMIC DNA]</scope>
    <source>
        <strain evidence="2 3">LMG 27177</strain>
    </source>
</reference>